<feature type="region of interest" description="Disordered" evidence="2">
    <location>
        <begin position="74"/>
        <end position="101"/>
    </location>
</feature>
<proteinExistence type="predicted"/>
<protein>
    <submittedName>
        <fullName evidence="3">Uncharacterized protein</fullName>
    </submittedName>
</protein>
<feature type="compositionally biased region" description="Polar residues" evidence="2">
    <location>
        <begin position="78"/>
        <end position="101"/>
    </location>
</feature>
<reference evidence="3" key="1">
    <citation type="submission" date="2021-03" db="EMBL/GenBank/DDBJ databases">
        <authorList>
            <person name="Li Z."/>
            <person name="Yang C."/>
        </authorList>
    </citation>
    <scope>NUCLEOTIDE SEQUENCE</scope>
    <source>
        <strain evidence="3">Dzin_1.0</strain>
        <tissue evidence="3">Leaf</tissue>
    </source>
</reference>
<feature type="coiled-coil region" evidence="1">
    <location>
        <begin position="15"/>
        <end position="42"/>
    </location>
</feature>
<accession>A0A9D5CY06</accession>
<dbReference type="EMBL" id="JAGGNH010000002">
    <property type="protein sequence ID" value="KAJ0981965.1"/>
    <property type="molecule type" value="Genomic_DNA"/>
</dbReference>
<gene>
    <name evidence="3" type="ORF">J5N97_010220</name>
</gene>
<evidence type="ECO:0000313" key="4">
    <source>
        <dbReference type="Proteomes" id="UP001085076"/>
    </source>
</evidence>
<name>A0A9D5CY06_9LILI</name>
<evidence type="ECO:0000256" key="1">
    <source>
        <dbReference type="SAM" id="Coils"/>
    </source>
</evidence>
<dbReference type="AlphaFoldDB" id="A0A9D5CY06"/>
<evidence type="ECO:0000313" key="3">
    <source>
        <dbReference type="EMBL" id="KAJ0981965.1"/>
    </source>
</evidence>
<organism evidence="3 4">
    <name type="scientific">Dioscorea zingiberensis</name>
    <dbReference type="NCBI Taxonomy" id="325984"/>
    <lineage>
        <taxon>Eukaryota</taxon>
        <taxon>Viridiplantae</taxon>
        <taxon>Streptophyta</taxon>
        <taxon>Embryophyta</taxon>
        <taxon>Tracheophyta</taxon>
        <taxon>Spermatophyta</taxon>
        <taxon>Magnoliopsida</taxon>
        <taxon>Liliopsida</taxon>
        <taxon>Dioscoreales</taxon>
        <taxon>Dioscoreaceae</taxon>
        <taxon>Dioscorea</taxon>
    </lineage>
</organism>
<dbReference type="OrthoDB" id="1958106at2759"/>
<evidence type="ECO:0000256" key="2">
    <source>
        <dbReference type="SAM" id="MobiDB-lite"/>
    </source>
</evidence>
<keyword evidence="4" id="KW-1185">Reference proteome</keyword>
<dbReference type="Proteomes" id="UP001085076">
    <property type="component" value="Miscellaneous, Linkage group lg02"/>
</dbReference>
<keyword evidence="1" id="KW-0175">Coiled coil</keyword>
<reference evidence="3" key="2">
    <citation type="journal article" date="2022" name="Hortic Res">
        <title>The genome of Dioscorea zingiberensis sheds light on the biosynthesis, origin and evolution of the medicinally important diosgenin saponins.</title>
        <authorList>
            <person name="Li Y."/>
            <person name="Tan C."/>
            <person name="Li Z."/>
            <person name="Guo J."/>
            <person name="Li S."/>
            <person name="Chen X."/>
            <person name="Wang C."/>
            <person name="Dai X."/>
            <person name="Yang H."/>
            <person name="Song W."/>
            <person name="Hou L."/>
            <person name="Xu J."/>
            <person name="Tong Z."/>
            <person name="Xu A."/>
            <person name="Yuan X."/>
            <person name="Wang W."/>
            <person name="Yang Q."/>
            <person name="Chen L."/>
            <person name="Sun Z."/>
            <person name="Wang K."/>
            <person name="Pan B."/>
            <person name="Chen J."/>
            <person name="Bao Y."/>
            <person name="Liu F."/>
            <person name="Qi X."/>
            <person name="Gang D.R."/>
            <person name="Wen J."/>
            <person name="Li J."/>
        </authorList>
    </citation>
    <scope>NUCLEOTIDE SEQUENCE</scope>
    <source>
        <strain evidence="3">Dzin_1.0</strain>
    </source>
</reference>
<sequence length="101" mass="10985">MTSTTREKSRILAGAEVAKERASELDIEVVRLTEKAKKQDEEIQAQRVAIEKQGTEMRRVLDVFAHLASNGLLPSFPLNASPSSTPTNDLASGTSNDETNS</sequence>
<comment type="caution">
    <text evidence="3">The sequence shown here is derived from an EMBL/GenBank/DDBJ whole genome shotgun (WGS) entry which is preliminary data.</text>
</comment>